<dbReference type="KEGG" id="edi:EDI_066710"/>
<dbReference type="SUPFAM" id="SSF51971">
    <property type="entry name" value="Nucleotide-binding domain"/>
    <property type="match status" value="1"/>
</dbReference>
<dbReference type="OMA" id="CTHYCED"/>
<reference evidence="2" key="1">
    <citation type="submission" date="2007-12" db="EMBL/GenBank/DDBJ databases">
        <title>Annotation of Entamoeba dispar SAW760.</title>
        <authorList>
            <person name="Lorenzi H."/>
            <person name="Inman J."/>
            <person name="Schobel S."/>
            <person name="Amedeo P."/>
            <person name="Caler E."/>
        </authorList>
    </citation>
    <scope>NUCLEOTIDE SEQUENCE [LARGE SCALE GENOMIC DNA]</scope>
    <source>
        <strain evidence="2">ATCC PRA-260 / SAW760</strain>
    </source>
</reference>
<evidence type="ECO:0000313" key="2">
    <source>
        <dbReference type="Proteomes" id="UP000008076"/>
    </source>
</evidence>
<dbReference type="OrthoDB" id="10250374at2759"/>
<proteinExistence type="predicted"/>
<dbReference type="RefSeq" id="XP_001735474.1">
    <property type="nucleotide sequence ID" value="XM_001735422.1"/>
</dbReference>
<keyword evidence="2" id="KW-1185">Reference proteome</keyword>
<dbReference type="AlphaFoldDB" id="B0EAX1"/>
<dbReference type="Proteomes" id="UP000008076">
    <property type="component" value="Unassembled WGS sequence"/>
</dbReference>
<protein>
    <submittedName>
        <fullName evidence="1">Uncharacterized protein</fullName>
    </submittedName>
</protein>
<gene>
    <name evidence="1" type="ORF">EDI_066710</name>
</gene>
<dbReference type="VEuPathDB" id="AmoebaDB:EDI_066710"/>
<dbReference type="InterPro" id="IPR036188">
    <property type="entry name" value="FAD/NAD-bd_sf"/>
</dbReference>
<name>B0EAX1_ENTDS</name>
<sequence length="202" mass="23923">MDKNTYVLKRNLKERISDSKEVVVGYSKKETIEEAPRRLRYKRPRRVLRCPALLVFQNFLIQYYICERVYPHYCEKTCVKLKKLVIIYVMKKVLDIAQTLIKKLPLLDLTAGLATAYFLRQKRHKIVAYEQKHKLGRMIIYVLDIPFQENLLLLALSFYDVVRVAKRRGCEVFIVYRRSEYEIPATSSEIEEAITMIIPCVI</sequence>
<dbReference type="Gene3D" id="3.50.50.60">
    <property type="entry name" value="FAD/NAD(P)-binding domain"/>
    <property type="match status" value="1"/>
</dbReference>
<organism evidence="2">
    <name type="scientific">Entamoeba dispar (strain ATCC PRA-260 / SAW760)</name>
    <dbReference type="NCBI Taxonomy" id="370354"/>
    <lineage>
        <taxon>Eukaryota</taxon>
        <taxon>Amoebozoa</taxon>
        <taxon>Evosea</taxon>
        <taxon>Archamoebae</taxon>
        <taxon>Mastigamoebida</taxon>
        <taxon>Entamoebidae</taxon>
        <taxon>Entamoeba</taxon>
    </lineage>
</organism>
<dbReference type="GeneID" id="5880428"/>
<dbReference type="EMBL" id="DS548516">
    <property type="protein sequence ID" value="EDR28339.1"/>
    <property type="molecule type" value="Genomic_DNA"/>
</dbReference>
<evidence type="ECO:0000313" key="1">
    <source>
        <dbReference type="EMBL" id="EDR28339.1"/>
    </source>
</evidence>
<accession>B0EAX1</accession>